<dbReference type="PRINTS" id="PR00039">
    <property type="entry name" value="HTHLYSR"/>
</dbReference>
<protein>
    <submittedName>
        <fullName evidence="6">LysR family transcriptional regulator</fullName>
    </submittedName>
</protein>
<feature type="domain" description="HTH lysR-type" evidence="5">
    <location>
        <begin position="1"/>
        <end position="56"/>
    </location>
</feature>
<keyword evidence="7" id="KW-1185">Reference proteome</keyword>
<dbReference type="EMBL" id="BOOU01000019">
    <property type="protein sequence ID" value="GII76440.1"/>
    <property type="molecule type" value="Genomic_DNA"/>
</dbReference>
<evidence type="ECO:0000313" key="7">
    <source>
        <dbReference type="Proteomes" id="UP000655287"/>
    </source>
</evidence>
<dbReference type="InterPro" id="IPR036388">
    <property type="entry name" value="WH-like_DNA-bd_sf"/>
</dbReference>
<dbReference type="FunFam" id="1.10.10.10:FF:000001">
    <property type="entry name" value="LysR family transcriptional regulator"/>
    <property type="match status" value="1"/>
</dbReference>
<dbReference type="InterPro" id="IPR036390">
    <property type="entry name" value="WH_DNA-bd_sf"/>
</dbReference>
<dbReference type="CDD" id="cd08436">
    <property type="entry name" value="PBP2_LTTR_like_3"/>
    <property type="match status" value="1"/>
</dbReference>
<dbReference type="Gene3D" id="3.40.190.290">
    <property type="match status" value="1"/>
</dbReference>
<comment type="similarity">
    <text evidence="1">Belongs to the LysR transcriptional regulatory family.</text>
</comment>
<dbReference type="GO" id="GO:0003700">
    <property type="term" value="F:DNA-binding transcription factor activity"/>
    <property type="evidence" value="ECO:0007669"/>
    <property type="project" value="InterPro"/>
</dbReference>
<evidence type="ECO:0000256" key="4">
    <source>
        <dbReference type="ARBA" id="ARBA00023163"/>
    </source>
</evidence>
<dbReference type="InterPro" id="IPR005119">
    <property type="entry name" value="LysR_subst-bd"/>
</dbReference>
<dbReference type="SUPFAM" id="SSF46785">
    <property type="entry name" value="Winged helix' DNA-binding domain"/>
    <property type="match status" value="1"/>
</dbReference>
<gene>
    <name evidence="6" type="ORF">Sru01_14220</name>
</gene>
<reference evidence="6" key="1">
    <citation type="submission" date="2021-01" db="EMBL/GenBank/DDBJ databases">
        <title>Whole genome shotgun sequence of Sphaerisporangium rufum NBRC 109079.</title>
        <authorList>
            <person name="Komaki H."/>
            <person name="Tamura T."/>
        </authorList>
    </citation>
    <scope>NUCLEOTIDE SEQUENCE</scope>
    <source>
        <strain evidence="6">NBRC 109079</strain>
    </source>
</reference>
<evidence type="ECO:0000256" key="3">
    <source>
        <dbReference type="ARBA" id="ARBA00023125"/>
    </source>
</evidence>
<keyword evidence="2" id="KW-0805">Transcription regulation</keyword>
<keyword evidence="3" id="KW-0238">DNA-binding</keyword>
<dbReference type="PROSITE" id="PS50931">
    <property type="entry name" value="HTH_LYSR"/>
    <property type="match status" value="1"/>
</dbReference>
<organism evidence="6 7">
    <name type="scientific">Sphaerisporangium rufum</name>
    <dbReference type="NCBI Taxonomy" id="1381558"/>
    <lineage>
        <taxon>Bacteria</taxon>
        <taxon>Bacillati</taxon>
        <taxon>Actinomycetota</taxon>
        <taxon>Actinomycetes</taxon>
        <taxon>Streptosporangiales</taxon>
        <taxon>Streptosporangiaceae</taxon>
        <taxon>Sphaerisporangium</taxon>
    </lineage>
</organism>
<evidence type="ECO:0000259" key="5">
    <source>
        <dbReference type="PROSITE" id="PS50931"/>
    </source>
</evidence>
<dbReference type="GO" id="GO:0003677">
    <property type="term" value="F:DNA binding"/>
    <property type="evidence" value="ECO:0007669"/>
    <property type="project" value="UniProtKB-KW"/>
</dbReference>
<dbReference type="PANTHER" id="PTHR30346:SF29">
    <property type="entry name" value="LYSR SUBSTRATE-BINDING"/>
    <property type="match status" value="1"/>
</dbReference>
<dbReference type="PANTHER" id="PTHR30346">
    <property type="entry name" value="TRANSCRIPTIONAL DUAL REGULATOR HCAR-RELATED"/>
    <property type="match status" value="1"/>
</dbReference>
<evidence type="ECO:0000313" key="6">
    <source>
        <dbReference type="EMBL" id="GII76440.1"/>
    </source>
</evidence>
<comment type="caution">
    <text evidence="6">The sequence shown here is derived from an EMBL/GenBank/DDBJ whole genome shotgun (WGS) entry which is preliminary data.</text>
</comment>
<accession>A0A919V3M7</accession>
<dbReference type="Pfam" id="PF00126">
    <property type="entry name" value="HTH_1"/>
    <property type="match status" value="1"/>
</dbReference>
<keyword evidence="4" id="KW-0804">Transcription</keyword>
<dbReference type="SUPFAM" id="SSF53850">
    <property type="entry name" value="Periplasmic binding protein-like II"/>
    <property type="match status" value="1"/>
</dbReference>
<sequence>MRQLEYFVAVAEERSFTRAAARLHVSQPGISAQIRRLERELGQELLDRSARGTGLTKVGAAVLPYARAALEAAAGARLAVDEMTGLLRGQVAIGTIPSCPALDLPGLLAGFHKAHPAVEVTLREATSAALVDDLRAGLLDLAFAALTPATPAGLSTHDVTDERVVAAVAPDGPLAGVTTITVAGLRDQALISLPPGTGLRWCLEEACAAAGFRPRVAFEAGDPEMVARLAGQGLGVAVLPESVAAAHAGELRPIVVTGPEMRGRIALTWRSEGPITPAARALLQLAVLTLRAPRAGSGAL</sequence>
<dbReference type="InterPro" id="IPR000847">
    <property type="entry name" value="LysR_HTH_N"/>
</dbReference>
<evidence type="ECO:0000256" key="2">
    <source>
        <dbReference type="ARBA" id="ARBA00023015"/>
    </source>
</evidence>
<dbReference type="Proteomes" id="UP000655287">
    <property type="component" value="Unassembled WGS sequence"/>
</dbReference>
<dbReference type="Gene3D" id="1.10.10.10">
    <property type="entry name" value="Winged helix-like DNA-binding domain superfamily/Winged helix DNA-binding domain"/>
    <property type="match status" value="1"/>
</dbReference>
<dbReference type="AlphaFoldDB" id="A0A919V3M7"/>
<proteinExistence type="inferred from homology"/>
<dbReference type="Pfam" id="PF03466">
    <property type="entry name" value="LysR_substrate"/>
    <property type="match status" value="1"/>
</dbReference>
<name>A0A919V3M7_9ACTN</name>
<evidence type="ECO:0000256" key="1">
    <source>
        <dbReference type="ARBA" id="ARBA00009437"/>
    </source>
</evidence>
<dbReference type="GO" id="GO:0032993">
    <property type="term" value="C:protein-DNA complex"/>
    <property type="evidence" value="ECO:0007669"/>
    <property type="project" value="TreeGrafter"/>
</dbReference>